<gene>
    <name evidence="9" type="ORF">IF188_02520</name>
</gene>
<dbReference type="PANTHER" id="PTHR43576">
    <property type="entry name" value="ALPHA-L-ARABINOFURANOSIDASE C-RELATED"/>
    <property type="match status" value="1"/>
</dbReference>
<proteinExistence type="inferred from homology"/>
<reference evidence="9 10" key="1">
    <citation type="submission" date="2020-09" db="EMBL/GenBank/DDBJ databases">
        <title>Isolation and identification of active actinomycetes.</title>
        <authorList>
            <person name="Li X."/>
        </authorList>
    </citation>
    <scope>NUCLEOTIDE SEQUENCE [LARGE SCALE GENOMIC DNA]</scope>
    <source>
        <strain evidence="9 10">NEAU-LLC</strain>
    </source>
</reference>
<dbReference type="InterPro" id="IPR055235">
    <property type="entry name" value="ASD1_cat"/>
</dbReference>
<feature type="domain" description="Alpha-L-arabinofuranosidase C-terminal" evidence="8">
    <location>
        <begin position="291"/>
        <end position="521"/>
    </location>
</feature>
<dbReference type="RefSeq" id="WP_191170182.1">
    <property type="nucleotide sequence ID" value="NZ_JACXZS010000001.1"/>
</dbReference>
<dbReference type="EC" id="3.2.1.55" evidence="4"/>
<protein>
    <recommendedName>
        <fullName evidence="4">non-reducing end alpha-L-arabinofuranosidase</fullName>
        <ecNumber evidence="4">3.2.1.55</ecNumber>
    </recommendedName>
</protein>
<keyword evidence="5" id="KW-0378">Hydrolase</keyword>
<organism evidence="9 10">
    <name type="scientific">Microbacterium helvum</name>
    <dbReference type="NCBI Taxonomy" id="2773713"/>
    <lineage>
        <taxon>Bacteria</taxon>
        <taxon>Bacillati</taxon>
        <taxon>Actinomycetota</taxon>
        <taxon>Actinomycetes</taxon>
        <taxon>Micrococcales</taxon>
        <taxon>Microbacteriaceae</taxon>
        <taxon>Microbacterium</taxon>
    </lineage>
</organism>
<evidence type="ECO:0000256" key="1">
    <source>
        <dbReference type="ARBA" id="ARBA00001462"/>
    </source>
</evidence>
<dbReference type="InterPro" id="IPR010720">
    <property type="entry name" value="Alpha-L-AF_C"/>
</dbReference>
<evidence type="ECO:0000256" key="5">
    <source>
        <dbReference type="ARBA" id="ARBA00022801"/>
    </source>
</evidence>
<dbReference type="Gene3D" id="3.20.20.80">
    <property type="entry name" value="Glycosidases"/>
    <property type="match status" value="1"/>
</dbReference>
<dbReference type="Gene3D" id="2.60.40.1180">
    <property type="entry name" value="Golgi alpha-mannosidase II"/>
    <property type="match status" value="2"/>
</dbReference>
<name>A0ABR8NIR1_9MICO</name>
<dbReference type="Proteomes" id="UP000598426">
    <property type="component" value="Unassembled WGS sequence"/>
</dbReference>
<dbReference type="Pfam" id="PF22848">
    <property type="entry name" value="ASD1_dom"/>
    <property type="match status" value="1"/>
</dbReference>
<comment type="subunit">
    <text evidence="3">Homohexamer; trimer of dimers.</text>
</comment>
<dbReference type="SMART" id="SM00813">
    <property type="entry name" value="Alpha-L-AF_C"/>
    <property type="match status" value="1"/>
</dbReference>
<keyword evidence="7" id="KW-0326">Glycosidase</keyword>
<evidence type="ECO:0000256" key="4">
    <source>
        <dbReference type="ARBA" id="ARBA00012670"/>
    </source>
</evidence>
<dbReference type="PANTHER" id="PTHR43576:SF3">
    <property type="entry name" value="ALPHA-L-ARABINOFURANOSIDASE C"/>
    <property type="match status" value="1"/>
</dbReference>
<comment type="catalytic activity">
    <reaction evidence="1">
        <text>Hydrolysis of terminal non-reducing alpha-L-arabinofuranoside residues in alpha-L-arabinosides.</text>
        <dbReference type="EC" id="3.2.1.55"/>
    </reaction>
</comment>
<dbReference type="SUPFAM" id="SSF51011">
    <property type="entry name" value="Glycosyl hydrolase domain"/>
    <property type="match status" value="2"/>
</dbReference>
<evidence type="ECO:0000256" key="2">
    <source>
        <dbReference type="ARBA" id="ARBA00007186"/>
    </source>
</evidence>
<comment type="caution">
    <text evidence="9">The sequence shown here is derived from an EMBL/GenBank/DDBJ whole genome shotgun (WGS) entry which is preliminary data.</text>
</comment>
<keyword evidence="10" id="KW-1185">Reference proteome</keyword>
<evidence type="ECO:0000259" key="8">
    <source>
        <dbReference type="SMART" id="SM00813"/>
    </source>
</evidence>
<evidence type="ECO:0000313" key="10">
    <source>
        <dbReference type="Proteomes" id="UP000598426"/>
    </source>
</evidence>
<dbReference type="InterPro" id="IPR013780">
    <property type="entry name" value="Glyco_hydro_b"/>
</dbReference>
<evidence type="ECO:0000313" key="9">
    <source>
        <dbReference type="EMBL" id="MBD3940572.1"/>
    </source>
</evidence>
<evidence type="ECO:0000256" key="3">
    <source>
        <dbReference type="ARBA" id="ARBA00011165"/>
    </source>
</evidence>
<dbReference type="SUPFAM" id="SSF51445">
    <property type="entry name" value="(Trans)glycosidases"/>
    <property type="match status" value="1"/>
</dbReference>
<evidence type="ECO:0000256" key="6">
    <source>
        <dbReference type="ARBA" id="ARBA00023277"/>
    </source>
</evidence>
<accession>A0ABR8NIR1</accession>
<evidence type="ECO:0000256" key="7">
    <source>
        <dbReference type="ARBA" id="ARBA00023295"/>
    </source>
</evidence>
<dbReference type="Pfam" id="PF06964">
    <property type="entry name" value="Alpha-L-AF_C"/>
    <property type="match status" value="1"/>
</dbReference>
<sequence>MPDATARLDPHHDIADIDRRLFGGFVEHLGRHIYDGIFEPGHPAADDEGFRTDVVELVKELGVSTIRYPGGNFVSGYRWEDGIGPKDERPRRLDLAWHSTETNEVGLHEFQAWLDRVGSDLMLAVNLGTRGTQEALDLLEYANVDTPTQWTDQRAANGRERPFGVKMWCLGNEMDGPWQVGHRNADDYGKLAMRTAKAMRMIDPDVELVVCGSSGRGMPTFGSWERQVLEHTFDDVDYISCHSYYQEHDGNAQEFLASGVDMARFIESVVAIADTVAATKKSDKRIMISFDEWNVWYLHREDGSESGHEFKGGAWPVAPRLLEDKYNALDAVVFGDLLITLLQHADRVRSASLAQLVNVIAPIMTEPGGPAWRQTTFFPFSITSRLAHGRAMRVPVSSGSFVSQKLGEVANLNAVATIDDDGVSLFVVNRSTTVPTAPPHGAGAPRGASGGVGPAATRLRVDLAPLVRELGRDVAIVETHLLHDDDLYAANTLADQTRVGVRAAEALIDGDALTVELPAVSWAAIRLA</sequence>
<dbReference type="EMBL" id="JACXZS010000001">
    <property type="protein sequence ID" value="MBD3940572.1"/>
    <property type="molecule type" value="Genomic_DNA"/>
</dbReference>
<dbReference type="InterPro" id="IPR017853">
    <property type="entry name" value="GH"/>
</dbReference>
<keyword evidence="6" id="KW-0119">Carbohydrate metabolism</keyword>
<comment type="similarity">
    <text evidence="2">Belongs to the glycosyl hydrolase 51 family.</text>
</comment>